<gene>
    <name evidence="4" type="ORF">Pcinc_011847</name>
</gene>
<proteinExistence type="predicted"/>
<comment type="caution">
    <text evidence="4">The sequence shown here is derived from an EMBL/GenBank/DDBJ whole genome shotgun (WGS) entry which is preliminary data.</text>
</comment>
<dbReference type="GO" id="GO:0008270">
    <property type="term" value="F:zinc ion binding"/>
    <property type="evidence" value="ECO:0007669"/>
    <property type="project" value="UniProtKB-KW"/>
</dbReference>
<keyword evidence="1" id="KW-0479">Metal-binding</keyword>
<sequence>MQPRLCPFCWKTFSNSFNLKQHIVNVHTVGEGIECELCHKVVKNKWYLRKHHVTAHGAPLRRSKGPAEAKSPKALANQHAASDLAKDLALPLTLTPHQMESTQPQEVFTKKQMDRMC</sequence>
<feature type="compositionally biased region" description="Basic and acidic residues" evidence="2">
    <location>
        <begin position="108"/>
        <end position="117"/>
    </location>
</feature>
<keyword evidence="1" id="KW-0863">Zinc-finger</keyword>
<evidence type="ECO:0000313" key="5">
    <source>
        <dbReference type="Proteomes" id="UP001286313"/>
    </source>
</evidence>
<evidence type="ECO:0000313" key="4">
    <source>
        <dbReference type="EMBL" id="KAK3883850.1"/>
    </source>
</evidence>
<dbReference type="InterPro" id="IPR013087">
    <property type="entry name" value="Znf_C2H2_type"/>
</dbReference>
<accession>A0AAE1G216</accession>
<dbReference type="PROSITE" id="PS00028">
    <property type="entry name" value="ZINC_FINGER_C2H2_1"/>
    <property type="match status" value="2"/>
</dbReference>
<dbReference type="SMART" id="SM00355">
    <property type="entry name" value="ZnF_C2H2"/>
    <property type="match status" value="2"/>
</dbReference>
<evidence type="ECO:0000259" key="3">
    <source>
        <dbReference type="PROSITE" id="PS50157"/>
    </source>
</evidence>
<evidence type="ECO:0000256" key="2">
    <source>
        <dbReference type="SAM" id="MobiDB-lite"/>
    </source>
</evidence>
<dbReference type="SUPFAM" id="SSF57667">
    <property type="entry name" value="beta-beta-alpha zinc fingers"/>
    <property type="match status" value="1"/>
</dbReference>
<keyword evidence="1" id="KW-0862">Zinc</keyword>
<keyword evidence="5" id="KW-1185">Reference proteome</keyword>
<evidence type="ECO:0000256" key="1">
    <source>
        <dbReference type="PROSITE-ProRule" id="PRU00042"/>
    </source>
</evidence>
<dbReference type="EMBL" id="JAWQEG010000946">
    <property type="protein sequence ID" value="KAK3883850.1"/>
    <property type="molecule type" value="Genomic_DNA"/>
</dbReference>
<feature type="region of interest" description="Disordered" evidence="2">
    <location>
        <begin position="94"/>
        <end position="117"/>
    </location>
</feature>
<name>A0AAE1G216_PETCI</name>
<dbReference type="PROSITE" id="PS50157">
    <property type="entry name" value="ZINC_FINGER_C2H2_2"/>
    <property type="match status" value="1"/>
</dbReference>
<dbReference type="InterPro" id="IPR036236">
    <property type="entry name" value="Znf_C2H2_sf"/>
</dbReference>
<dbReference type="Gene3D" id="3.30.160.60">
    <property type="entry name" value="Classic Zinc Finger"/>
    <property type="match status" value="1"/>
</dbReference>
<protein>
    <recommendedName>
        <fullName evidence="3">C2H2-type domain-containing protein</fullName>
    </recommendedName>
</protein>
<dbReference type="Pfam" id="PF00096">
    <property type="entry name" value="zf-C2H2"/>
    <property type="match status" value="2"/>
</dbReference>
<organism evidence="4 5">
    <name type="scientific">Petrolisthes cinctipes</name>
    <name type="common">Flat porcelain crab</name>
    <dbReference type="NCBI Taxonomy" id="88211"/>
    <lineage>
        <taxon>Eukaryota</taxon>
        <taxon>Metazoa</taxon>
        <taxon>Ecdysozoa</taxon>
        <taxon>Arthropoda</taxon>
        <taxon>Crustacea</taxon>
        <taxon>Multicrustacea</taxon>
        <taxon>Malacostraca</taxon>
        <taxon>Eumalacostraca</taxon>
        <taxon>Eucarida</taxon>
        <taxon>Decapoda</taxon>
        <taxon>Pleocyemata</taxon>
        <taxon>Anomura</taxon>
        <taxon>Galatheoidea</taxon>
        <taxon>Porcellanidae</taxon>
        <taxon>Petrolisthes</taxon>
    </lineage>
</organism>
<dbReference type="Proteomes" id="UP001286313">
    <property type="component" value="Unassembled WGS sequence"/>
</dbReference>
<feature type="region of interest" description="Disordered" evidence="2">
    <location>
        <begin position="56"/>
        <end position="80"/>
    </location>
</feature>
<feature type="compositionally biased region" description="Polar residues" evidence="2">
    <location>
        <begin position="95"/>
        <end position="106"/>
    </location>
</feature>
<dbReference type="AlphaFoldDB" id="A0AAE1G216"/>
<reference evidence="4" key="1">
    <citation type="submission" date="2023-10" db="EMBL/GenBank/DDBJ databases">
        <title>Genome assemblies of two species of porcelain crab, Petrolisthes cinctipes and Petrolisthes manimaculis (Anomura: Porcellanidae).</title>
        <authorList>
            <person name="Angst P."/>
        </authorList>
    </citation>
    <scope>NUCLEOTIDE SEQUENCE</scope>
    <source>
        <strain evidence="4">PB745_01</strain>
        <tissue evidence="4">Gill</tissue>
    </source>
</reference>
<feature type="domain" description="C2H2-type" evidence="3">
    <location>
        <begin position="4"/>
        <end position="28"/>
    </location>
</feature>